<reference evidence="1 2" key="1">
    <citation type="submission" date="2018-05" db="EMBL/GenBank/DDBJ databases">
        <title>Genomic Encyclopedia of Type Strains, Phase IV (KMG-IV): sequencing the most valuable type-strain genomes for metagenomic binning, comparative biology and taxonomic classification.</title>
        <authorList>
            <person name="Goeker M."/>
        </authorList>
    </citation>
    <scope>NUCLEOTIDE SEQUENCE [LARGE SCALE GENOMIC DNA]</scope>
    <source>
        <strain evidence="1 2">DSM 3183</strain>
    </source>
</reference>
<protein>
    <recommendedName>
        <fullName evidence="3">WYL domain-containing protein</fullName>
    </recommendedName>
</protein>
<dbReference type="AlphaFoldDB" id="A0A2V3V8W1"/>
<dbReference type="OrthoDB" id="7428487at2"/>
<organism evidence="1 2">
    <name type="scientific">Blastomonas natatoria</name>
    <dbReference type="NCBI Taxonomy" id="34015"/>
    <lineage>
        <taxon>Bacteria</taxon>
        <taxon>Pseudomonadati</taxon>
        <taxon>Pseudomonadota</taxon>
        <taxon>Alphaproteobacteria</taxon>
        <taxon>Sphingomonadales</taxon>
        <taxon>Sphingomonadaceae</taxon>
        <taxon>Blastomonas</taxon>
    </lineage>
</organism>
<comment type="caution">
    <text evidence="1">The sequence shown here is derived from an EMBL/GenBank/DDBJ whole genome shotgun (WGS) entry which is preliminary data.</text>
</comment>
<evidence type="ECO:0000313" key="2">
    <source>
        <dbReference type="Proteomes" id="UP000248014"/>
    </source>
</evidence>
<evidence type="ECO:0008006" key="3">
    <source>
        <dbReference type="Google" id="ProtNLM"/>
    </source>
</evidence>
<gene>
    <name evidence="1" type="ORF">C7451_103106</name>
</gene>
<keyword evidence="2" id="KW-1185">Reference proteome</keyword>
<dbReference type="EMBL" id="QJJM01000003">
    <property type="protein sequence ID" value="PXW78000.1"/>
    <property type="molecule type" value="Genomic_DNA"/>
</dbReference>
<dbReference type="Proteomes" id="UP000248014">
    <property type="component" value="Unassembled WGS sequence"/>
</dbReference>
<evidence type="ECO:0000313" key="1">
    <source>
        <dbReference type="EMBL" id="PXW78000.1"/>
    </source>
</evidence>
<proteinExistence type="predicted"/>
<dbReference type="RefSeq" id="WP_110297821.1">
    <property type="nucleotide sequence ID" value="NZ_QJJM01000003.1"/>
</dbReference>
<name>A0A2V3V8W1_9SPHN</name>
<sequence length="101" mass="11571">MDTNKTVLEAIALRKCLEATYNRQRIRLAPHILYTKHDQLYLDGVTLERDGKPPRELKVGAFKLDGLVDIALTDHAFDLQPVFNPDEERYQGKTLFAVEMA</sequence>
<accession>A0A2V3V8W1</accession>